<dbReference type="InterPro" id="IPR029151">
    <property type="entry name" value="Sensor-like_sf"/>
</dbReference>
<feature type="transmembrane region" description="Helical" evidence="1">
    <location>
        <begin position="282"/>
        <end position="310"/>
    </location>
</feature>
<keyword evidence="1" id="KW-0812">Transmembrane</keyword>
<keyword evidence="1" id="KW-0472">Membrane</keyword>
<protein>
    <submittedName>
        <fullName evidence="3">Methyl-accepting chemotaxis protein</fullName>
    </submittedName>
</protein>
<dbReference type="STRING" id="1391654.AKJ09_05346"/>
<evidence type="ECO:0000313" key="3">
    <source>
        <dbReference type="EMBL" id="AKU98682.1"/>
    </source>
</evidence>
<dbReference type="SUPFAM" id="SSF103190">
    <property type="entry name" value="Sensory domain-like"/>
    <property type="match status" value="1"/>
</dbReference>
<dbReference type="KEGG" id="llu:AKJ09_05346"/>
<accession>A0A0K1PYV6</accession>
<dbReference type="Pfam" id="PF14827">
    <property type="entry name" value="dCache_3"/>
    <property type="match status" value="1"/>
</dbReference>
<evidence type="ECO:0000313" key="4">
    <source>
        <dbReference type="Proteomes" id="UP000064967"/>
    </source>
</evidence>
<name>A0A0K1PYV6_9BACT</name>
<gene>
    <name evidence="3" type="ORF">AKJ09_05346</name>
</gene>
<evidence type="ECO:0000259" key="2">
    <source>
        <dbReference type="Pfam" id="PF14827"/>
    </source>
</evidence>
<dbReference type="InterPro" id="IPR029150">
    <property type="entry name" value="dCache_3"/>
</dbReference>
<keyword evidence="1" id="KW-1133">Transmembrane helix</keyword>
<proteinExistence type="predicted"/>
<keyword evidence="4" id="KW-1185">Reference proteome</keyword>
<dbReference type="EMBL" id="CP012333">
    <property type="protein sequence ID" value="AKU98682.1"/>
    <property type="molecule type" value="Genomic_DNA"/>
</dbReference>
<reference evidence="3 4" key="1">
    <citation type="submission" date="2015-08" db="EMBL/GenBank/DDBJ databases">
        <authorList>
            <person name="Babu N.S."/>
            <person name="Beckwith C.J."/>
            <person name="Beseler K.G."/>
            <person name="Brison A."/>
            <person name="Carone J.V."/>
            <person name="Caskin T.P."/>
            <person name="Diamond M."/>
            <person name="Durham M.E."/>
            <person name="Foxe J.M."/>
            <person name="Go M."/>
            <person name="Henderson B.A."/>
            <person name="Jones I.B."/>
            <person name="McGettigan J.A."/>
            <person name="Micheletti S.J."/>
            <person name="Nasrallah M.E."/>
            <person name="Ortiz D."/>
            <person name="Piller C.R."/>
            <person name="Privatt S.R."/>
            <person name="Schneider S.L."/>
            <person name="Sharp S."/>
            <person name="Smith T.C."/>
            <person name="Stanton J.D."/>
            <person name="Ullery H.E."/>
            <person name="Wilson R.J."/>
            <person name="Serrano M.G."/>
            <person name="Buck G."/>
            <person name="Lee V."/>
            <person name="Wang Y."/>
            <person name="Carvalho R."/>
            <person name="Voegtly L."/>
            <person name="Shi R."/>
            <person name="Duckworth R."/>
            <person name="Johnson A."/>
            <person name="Loviza R."/>
            <person name="Walstead R."/>
            <person name="Shah Z."/>
            <person name="Kiflezghi M."/>
            <person name="Wade K."/>
            <person name="Ball S.L."/>
            <person name="Bradley K.W."/>
            <person name="Asai D.J."/>
            <person name="Bowman C.A."/>
            <person name="Russell D.A."/>
            <person name="Pope W.H."/>
            <person name="Jacobs-Sera D."/>
            <person name="Hendrix R.W."/>
            <person name="Hatfull G.F."/>
        </authorList>
    </citation>
    <scope>NUCLEOTIDE SEQUENCE [LARGE SCALE GENOMIC DNA]</scope>
    <source>
        <strain evidence="3 4">DSM 27648</strain>
    </source>
</reference>
<dbReference type="Gene3D" id="3.30.450.20">
    <property type="entry name" value="PAS domain"/>
    <property type="match status" value="1"/>
</dbReference>
<feature type="domain" description="Double Cache" evidence="2">
    <location>
        <begin position="32"/>
        <end position="270"/>
    </location>
</feature>
<dbReference type="Proteomes" id="UP000064967">
    <property type="component" value="Chromosome"/>
</dbReference>
<evidence type="ECO:0000256" key="1">
    <source>
        <dbReference type="SAM" id="Phobius"/>
    </source>
</evidence>
<organism evidence="3 4">
    <name type="scientific">Labilithrix luteola</name>
    <dbReference type="NCBI Taxonomy" id="1391654"/>
    <lineage>
        <taxon>Bacteria</taxon>
        <taxon>Pseudomonadati</taxon>
        <taxon>Myxococcota</taxon>
        <taxon>Polyangia</taxon>
        <taxon>Polyangiales</taxon>
        <taxon>Labilitrichaceae</taxon>
        <taxon>Labilithrix</taxon>
    </lineage>
</organism>
<sequence>MSVVVTITLVAQLLTSRLLESAHDGDYQLMRQVLADLLHDTEDKALSRAEIVAAMPSVRTAFINRDRAKLLAECQKMFELQGQKYGLDQAQFHVPPGVSFLRLDRPEKFGEDETGFRPILAEVHQTKVVRKGTGITRVGPAVFGIVPIQDDAGKLVGSFEMGLELAPELDTIKESFGLEATVFFEERLLREIATDVSPEVLTPKNRVGKYTRFHSTHPELAAALVTDKDVDVNEPRTYERTVAGTSWGVQLVPLYSEGNKQIGVVALSSNFGEDTSLAHRALVWQLLAALFGIVMMVGAILVVVRGVLLAPLAALNERMSALASGDASKEADPADSYCAELRELAANYEKLRSEKQR</sequence>
<dbReference type="AlphaFoldDB" id="A0A0K1PYV6"/>